<keyword evidence="2" id="KW-1185">Reference proteome</keyword>
<dbReference type="RefSeq" id="WP_305173987.1">
    <property type="nucleotide sequence ID" value="NZ_JAUUDS010000008.1"/>
</dbReference>
<dbReference type="Proteomes" id="UP001230685">
    <property type="component" value="Unassembled WGS sequence"/>
</dbReference>
<evidence type="ECO:0000313" key="2">
    <source>
        <dbReference type="Proteomes" id="UP001230685"/>
    </source>
</evidence>
<protein>
    <recommendedName>
        <fullName evidence="3">Lipoprotein</fullName>
    </recommendedName>
</protein>
<name>A0ABT9EMT5_9SPHN</name>
<comment type="caution">
    <text evidence="1">The sequence shown here is derived from an EMBL/GenBank/DDBJ whole genome shotgun (WGS) entry which is preliminary data.</text>
</comment>
<dbReference type="PROSITE" id="PS51257">
    <property type="entry name" value="PROKAR_LIPOPROTEIN"/>
    <property type="match status" value="1"/>
</dbReference>
<organism evidence="1 2">
    <name type="scientific">Sphingomonas aurea</name>
    <dbReference type="NCBI Taxonomy" id="3063994"/>
    <lineage>
        <taxon>Bacteria</taxon>
        <taxon>Pseudomonadati</taxon>
        <taxon>Pseudomonadota</taxon>
        <taxon>Alphaproteobacteria</taxon>
        <taxon>Sphingomonadales</taxon>
        <taxon>Sphingomonadaceae</taxon>
        <taxon>Sphingomonas</taxon>
    </lineage>
</organism>
<reference evidence="1 2" key="1">
    <citation type="submission" date="2023-07" db="EMBL/GenBank/DDBJ databases">
        <authorList>
            <person name="Kim M.K."/>
        </authorList>
    </citation>
    <scope>NUCLEOTIDE SEQUENCE [LARGE SCALE GENOMIC DNA]</scope>
    <source>
        <strain evidence="1 2">KR1UV-12</strain>
    </source>
</reference>
<gene>
    <name evidence="1" type="ORF">Q5H91_13680</name>
</gene>
<proteinExistence type="predicted"/>
<evidence type="ECO:0000313" key="1">
    <source>
        <dbReference type="EMBL" id="MDP1028270.1"/>
    </source>
</evidence>
<sequence>MSALPPRPATRPTIAALALILAGCVPQVTPPPVPTPAPSSTAVALPPPAPLAADWRDWPRTPGDWRYTPLPGGGIARYAGADGQPLATLSCDRAARRIVLTRPSPAVATALTIRTTSTVRALPVQARAPADAAPLVMLDATLPADDRLLDAMAFSRGTFVLEQASRPPLVLPAWAEVGRVIEDCR</sequence>
<accession>A0ABT9EMT5</accession>
<dbReference type="EMBL" id="JAUUDS010000008">
    <property type="protein sequence ID" value="MDP1028270.1"/>
    <property type="molecule type" value="Genomic_DNA"/>
</dbReference>
<evidence type="ECO:0008006" key="3">
    <source>
        <dbReference type="Google" id="ProtNLM"/>
    </source>
</evidence>